<evidence type="ECO:0000259" key="7">
    <source>
        <dbReference type="Pfam" id="PF00082"/>
    </source>
</evidence>
<dbReference type="Gene3D" id="3.40.50.200">
    <property type="entry name" value="Peptidase S8/S53 domain"/>
    <property type="match status" value="1"/>
</dbReference>
<evidence type="ECO:0000256" key="4">
    <source>
        <dbReference type="ARBA" id="ARBA00022825"/>
    </source>
</evidence>
<dbReference type="InterPro" id="IPR000209">
    <property type="entry name" value="Peptidase_S8/S53_dom"/>
</dbReference>
<evidence type="ECO:0000256" key="1">
    <source>
        <dbReference type="ARBA" id="ARBA00011073"/>
    </source>
</evidence>
<evidence type="ECO:0000256" key="2">
    <source>
        <dbReference type="ARBA" id="ARBA00022670"/>
    </source>
</evidence>
<proteinExistence type="inferred from homology"/>
<organism evidence="8 9">
    <name type="scientific">Actinomadura alba</name>
    <dbReference type="NCBI Taxonomy" id="406431"/>
    <lineage>
        <taxon>Bacteria</taxon>
        <taxon>Bacillati</taxon>
        <taxon>Actinomycetota</taxon>
        <taxon>Actinomycetes</taxon>
        <taxon>Streptosporangiales</taxon>
        <taxon>Thermomonosporaceae</taxon>
        <taxon>Actinomadura</taxon>
    </lineage>
</organism>
<keyword evidence="2" id="KW-0645">Protease</keyword>
<dbReference type="PROSITE" id="PS51892">
    <property type="entry name" value="SUBTILASE"/>
    <property type="match status" value="1"/>
</dbReference>
<dbReference type="InterPro" id="IPR051048">
    <property type="entry name" value="Peptidase_S8/S53_subtilisin"/>
</dbReference>
<comment type="caution">
    <text evidence="8">The sequence shown here is derived from an EMBL/GenBank/DDBJ whole genome shotgun (WGS) entry which is preliminary data.</text>
</comment>
<keyword evidence="4" id="KW-0720">Serine protease</keyword>
<evidence type="ECO:0000256" key="5">
    <source>
        <dbReference type="PROSITE-ProRule" id="PRU01240"/>
    </source>
</evidence>
<feature type="domain" description="Peptidase S8/S53" evidence="7">
    <location>
        <begin position="104"/>
        <end position="180"/>
    </location>
</feature>
<dbReference type="SUPFAM" id="SSF52743">
    <property type="entry name" value="Subtilisin-like"/>
    <property type="match status" value="1"/>
</dbReference>
<evidence type="ECO:0000313" key="8">
    <source>
        <dbReference type="EMBL" id="MBC6469572.1"/>
    </source>
</evidence>
<name>A0ABR7LYJ7_9ACTN</name>
<accession>A0ABR7LYJ7</accession>
<dbReference type="InterPro" id="IPR036852">
    <property type="entry name" value="Peptidase_S8/S53_dom_sf"/>
</dbReference>
<protein>
    <submittedName>
        <fullName evidence="8">S8 family serine peptidase</fullName>
    </submittedName>
</protein>
<dbReference type="PANTHER" id="PTHR43399">
    <property type="entry name" value="SUBTILISIN-RELATED"/>
    <property type="match status" value="1"/>
</dbReference>
<dbReference type="PRINTS" id="PR00723">
    <property type="entry name" value="SUBTILISIN"/>
</dbReference>
<feature type="region of interest" description="Disordered" evidence="6">
    <location>
        <begin position="1"/>
        <end position="61"/>
    </location>
</feature>
<comment type="similarity">
    <text evidence="1 5">Belongs to the peptidase S8 family.</text>
</comment>
<dbReference type="Pfam" id="PF00082">
    <property type="entry name" value="Peptidase_S8"/>
    <property type="match status" value="1"/>
</dbReference>
<dbReference type="InterPro" id="IPR015500">
    <property type="entry name" value="Peptidase_S8_subtilisin-rel"/>
</dbReference>
<dbReference type="Proteomes" id="UP000805614">
    <property type="component" value="Unassembled WGS sequence"/>
</dbReference>
<comment type="caution">
    <text evidence="5">Lacks conserved residue(s) required for the propagation of feature annotation.</text>
</comment>
<evidence type="ECO:0000256" key="6">
    <source>
        <dbReference type="SAM" id="MobiDB-lite"/>
    </source>
</evidence>
<dbReference type="PANTHER" id="PTHR43399:SF4">
    <property type="entry name" value="CELL WALL-ASSOCIATED PROTEASE"/>
    <property type="match status" value="1"/>
</dbReference>
<evidence type="ECO:0000313" key="9">
    <source>
        <dbReference type="Proteomes" id="UP000805614"/>
    </source>
</evidence>
<evidence type="ECO:0000256" key="3">
    <source>
        <dbReference type="ARBA" id="ARBA00022801"/>
    </source>
</evidence>
<keyword evidence="9" id="KW-1185">Reference proteome</keyword>
<keyword evidence="3" id="KW-0378">Hydrolase</keyword>
<feature type="region of interest" description="Disordered" evidence="6">
    <location>
        <begin position="126"/>
        <end position="183"/>
    </location>
</feature>
<reference evidence="8 9" key="1">
    <citation type="submission" date="2020-06" db="EMBL/GenBank/DDBJ databases">
        <title>Actinomadura xiongansis sp. nov., isolated from soil of Baiyangdian.</title>
        <authorList>
            <person name="Zhang X."/>
        </authorList>
    </citation>
    <scope>NUCLEOTIDE SEQUENCE [LARGE SCALE GENOMIC DNA]</scope>
    <source>
        <strain evidence="8 9">HBUM206468</strain>
    </source>
</reference>
<gene>
    <name evidence="8" type="ORF">HKK74_29370</name>
</gene>
<feature type="compositionally biased region" description="Basic and acidic residues" evidence="6">
    <location>
        <begin position="1"/>
        <end position="13"/>
    </location>
</feature>
<sequence length="418" mass="44393">MITVQERYDDSRTGRAPALRAGWHPSGGTPAPRPRRRGGPAAQTSGPPVRRGAQRSASADGIRKVWLDRRIRANTTATAVAAPTLDRNLTQVGAPTAWNAGYTGDGVKVAVLDTGADANHPDLRGRIAESQDFSGTGSRPGRGERGRHARHHPDRLPVARCGVDGGRLSRDGRGHGRHVAVPYGRGRKPRVLHLGAAAGPAGAVLAPQRLAQRVRAPAVHPCARVAAGDDGGVADPHHGFDCGFWPEDPLTYRLALYADGRKVGEHAGSSREFSVPAGKARYRVEYDVDASTVLPVSVRTSTAWTFTSQAPAGHSSELLPLLLVDYDLALDLHNQPVPGKESVFTVSRYAGSSKVTSFNLWTSADDGATWTKVEARSLGGGRYAAALPATGNVSLRVAASDDRGSGIDQRIIRAYRVR</sequence>
<dbReference type="EMBL" id="JABVEC010000028">
    <property type="protein sequence ID" value="MBC6469572.1"/>
    <property type="molecule type" value="Genomic_DNA"/>
</dbReference>